<gene>
    <name evidence="1" type="ORF">G2W53_042976</name>
</gene>
<dbReference type="Proteomes" id="UP000634136">
    <property type="component" value="Unassembled WGS sequence"/>
</dbReference>
<evidence type="ECO:0000313" key="2">
    <source>
        <dbReference type="Proteomes" id="UP000634136"/>
    </source>
</evidence>
<comment type="caution">
    <text evidence="1">The sequence shown here is derived from an EMBL/GenBank/DDBJ whole genome shotgun (WGS) entry which is preliminary data.</text>
</comment>
<dbReference type="EMBL" id="JAAIUW010000013">
    <property type="protein sequence ID" value="KAF7803865.1"/>
    <property type="molecule type" value="Genomic_DNA"/>
</dbReference>
<accession>A0A834SJU1</accession>
<protein>
    <submittedName>
        <fullName evidence="1">Uncharacterized protein</fullName>
    </submittedName>
</protein>
<keyword evidence="2" id="KW-1185">Reference proteome</keyword>
<sequence length="247" mass="27948">MHTMGNCVAFQLALLRKQTRRGPLIEEAETESSAVVQNMINNVNGPPCKRYILVRRKLQNEEINHLAPLLLTHSVKPKVHYCTTTERRKVKIVVTLEQWELLLRGEKKKKIQFKNGIVCFKQSFRFLPARTLESSLFLYGKTHKTIEDIINLNADEKTEHLSSFSLAAASLFIFFHSTSMAFKEDPTEDALGCDVDLFLSPPPVARKPKMLDFSVFGDPGIALELIVLLGKFFMPSSSVFSLSFSLS</sequence>
<reference evidence="1" key="1">
    <citation type="submission" date="2020-09" db="EMBL/GenBank/DDBJ databases">
        <title>Genome-Enabled Discovery of Anthraquinone Biosynthesis in Senna tora.</title>
        <authorList>
            <person name="Kang S.-H."/>
            <person name="Pandey R.P."/>
            <person name="Lee C.-M."/>
            <person name="Sim J.-S."/>
            <person name="Jeong J.-T."/>
            <person name="Choi B.-S."/>
            <person name="Jung M."/>
            <person name="Ginzburg D."/>
            <person name="Zhao K."/>
            <person name="Won S.Y."/>
            <person name="Oh T.-J."/>
            <person name="Yu Y."/>
            <person name="Kim N.-H."/>
            <person name="Lee O.R."/>
            <person name="Lee T.-H."/>
            <person name="Bashyal P."/>
            <person name="Kim T.-S."/>
            <person name="Lee W.-H."/>
            <person name="Kawkins C."/>
            <person name="Kim C.-K."/>
            <person name="Kim J.S."/>
            <person name="Ahn B.O."/>
            <person name="Rhee S.Y."/>
            <person name="Sohng J.K."/>
        </authorList>
    </citation>
    <scope>NUCLEOTIDE SEQUENCE</scope>
    <source>
        <tissue evidence="1">Leaf</tissue>
    </source>
</reference>
<dbReference type="OrthoDB" id="1932977at2759"/>
<organism evidence="1 2">
    <name type="scientific">Senna tora</name>
    <dbReference type="NCBI Taxonomy" id="362788"/>
    <lineage>
        <taxon>Eukaryota</taxon>
        <taxon>Viridiplantae</taxon>
        <taxon>Streptophyta</taxon>
        <taxon>Embryophyta</taxon>
        <taxon>Tracheophyta</taxon>
        <taxon>Spermatophyta</taxon>
        <taxon>Magnoliopsida</taxon>
        <taxon>eudicotyledons</taxon>
        <taxon>Gunneridae</taxon>
        <taxon>Pentapetalae</taxon>
        <taxon>rosids</taxon>
        <taxon>fabids</taxon>
        <taxon>Fabales</taxon>
        <taxon>Fabaceae</taxon>
        <taxon>Caesalpinioideae</taxon>
        <taxon>Cassia clade</taxon>
        <taxon>Senna</taxon>
    </lineage>
</organism>
<evidence type="ECO:0000313" key="1">
    <source>
        <dbReference type="EMBL" id="KAF7803865.1"/>
    </source>
</evidence>
<dbReference type="AlphaFoldDB" id="A0A834SJU1"/>
<name>A0A834SJU1_9FABA</name>
<proteinExistence type="predicted"/>